<dbReference type="FunFam" id="2.10.110.10:FF:000105">
    <property type="entry name" value="Similar to LIM domain-containing protein"/>
    <property type="match status" value="1"/>
</dbReference>
<dbReference type="OrthoDB" id="1112565at2759"/>
<feature type="region of interest" description="Disordered" evidence="5">
    <location>
        <begin position="319"/>
        <end position="525"/>
    </location>
</feature>
<evidence type="ECO:0000256" key="4">
    <source>
        <dbReference type="PROSITE-ProRule" id="PRU00125"/>
    </source>
</evidence>
<evidence type="ECO:0000256" key="3">
    <source>
        <dbReference type="ARBA" id="ARBA00023038"/>
    </source>
</evidence>
<organism evidence="7 8">
    <name type="scientific">Lophiostoma macrostomum CBS 122681</name>
    <dbReference type="NCBI Taxonomy" id="1314788"/>
    <lineage>
        <taxon>Eukaryota</taxon>
        <taxon>Fungi</taxon>
        <taxon>Dikarya</taxon>
        <taxon>Ascomycota</taxon>
        <taxon>Pezizomycotina</taxon>
        <taxon>Dothideomycetes</taxon>
        <taxon>Pleosporomycetidae</taxon>
        <taxon>Pleosporales</taxon>
        <taxon>Lophiostomataceae</taxon>
        <taxon>Lophiostoma</taxon>
    </lineage>
</organism>
<feature type="region of interest" description="Disordered" evidence="5">
    <location>
        <begin position="538"/>
        <end position="581"/>
    </location>
</feature>
<feature type="compositionally biased region" description="Polar residues" evidence="5">
    <location>
        <begin position="246"/>
        <end position="276"/>
    </location>
</feature>
<dbReference type="SUPFAM" id="SSF57716">
    <property type="entry name" value="Glucocorticoid receptor-like (DNA-binding domain)"/>
    <property type="match status" value="1"/>
</dbReference>
<dbReference type="PANTHER" id="PTHR24210:SF14">
    <property type="entry name" value="LIM ZINC-BINDING DOMAIN-CONTAINING PROTEIN"/>
    <property type="match status" value="1"/>
</dbReference>
<feature type="domain" description="LIM zinc-binding" evidence="6">
    <location>
        <begin position="579"/>
        <end position="642"/>
    </location>
</feature>
<keyword evidence="2 4" id="KW-0862">Zinc</keyword>
<feature type="compositionally biased region" description="Low complexity" evidence="5">
    <location>
        <begin position="419"/>
        <end position="450"/>
    </location>
</feature>
<dbReference type="EMBL" id="MU004305">
    <property type="protein sequence ID" value="KAF2659655.1"/>
    <property type="molecule type" value="Genomic_DNA"/>
</dbReference>
<proteinExistence type="predicted"/>
<dbReference type="PANTHER" id="PTHR24210">
    <property type="entry name" value="LIM DOMAIN-CONTAINING PROTEIN"/>
    <property type="match status" value="1"/>
</dbReference>
<feature type="compositionally biased region" description="Low complexity" evidence="5">
    <location>
        <begin position="107"/>
        <end position="116"/>
    </location>
</feature>
<reference evidence="7" key="1">
    <citation type="journal article" date="2020" name="Stud. Mycol.">
        <title>101 Dothideomycetes genomes: a test case for predicting lifestyles and emergence of pathogens.</title>
        <authorList>
            <person name="Haridas S."/>
            <person name="Albert R."/>
            <person name="Binder M."/>
            <person name="Bloem J."/>
            <person name="Labutti K."/>
            <person name="Salamov A."/>
            <person name="Andreopoulos B."/>
            <person name="Baker S."/>
            <person name="Barry K."/>
            <person name="Bills G."/>
            <person name="Bluhm B."/>
            <person name="Cannon C."/>
            <person name="Castanera R."/>
            <person name="Culley D."/>
            <person name="Daum C."/>
            <person name="Ezra D."/>
            <person name="Gonzalez J."/>
            <person name="Henrissat B."/>
            <person name="Kuo A."/>
            <person name="Liang C."/>
            <person name="Lipzen A."/>
            <person name="Lutzoni F."/>
            <person name="Magnuson J."/>
            <person name="Mondo S."/>
            <person name="Nolan M."/>
            <person name="Ohm R."/>
            <person name="Pangilinan J."/>
            <person name="Park H.-J."/>
            <person name="Ramirez L."/>
            <person name="Alfaro M."/>
            <person name="Sun H."/>
            <person name="Tritt A."/>
            <person name="Yoshinaga Y."/>
            <person name="Zwiers L.-H."/>
            <person name="Turgeon B."/>
            <person name="Goodwin S."/>
            <person name="Spatafora J."/>
            <person name="Crous P."/>
            <person name="Grigoriev I."/>
        </authorList>
    </citation>
    <scope>NUCLEOTIDE SEQUENCE</scope>
    <source>
        <strain evidence="7">CBS 122681</strain>
    </source>
</reference>
<keyword evidence="1 4" id="KW-0479">Metal-binding</keyword>
<evidence type="ECO:0000259" key="6">
    <source>
        <dbReference type="PROSITE" id="PS50023"/>
    </source>
</evidence>
<dbReference type="CDD" id="cd09397">
    <property type="entry name" value="LIM1_UF1"/>
    <property type="match status" value="1"/>
</dbReference>
<evidence type="ECO:0000256" key="2">
    <source>
        <dbReference type="ARBA" id="ARBA00022833"/>
    </source>
</evidence>
<dbReference type="Gene3D" id="2.10.110.10">
    <property type="entry name" value="Cysteine Rich Protein"/>
    <property type="match status" value="2"/>
</dbReference>
<dbReference type="AlphaFoldDB" id="A0A6A6TI29"/>
<evidence type="ECO:0000313" key="7">
    <source>
        <dbReference type="EMBL" id="KAF2659655.1"/>
    </source>
</evidence>
<dbReference type="GO" id="GO:0046872">
    <property type="term" value="F:metal ion binding"/>
    <property type="evidence" value="ECO:0007669"/>
    <property type="project" value="UniProtKB-KW"/>
</dbReference>
<dbReference type="Proteomes" id="UP000799324">
    <property type="component" value="Unassembled WGS sequence"/>
</dbReference>
<feature type="compositionally biased region" description="Polar residues" evidence="5">
    <location>
        <begin position="82"/>
        <end position="106"/>
    </location>
</feature>
<keyword evidence="8" id="KW-1185">Reference proteome</keyword>
<feature type="compositionally biased region" description="Basic and acidic residues" evidence="5">
    <location>
        <begin position="559"/>
        <end position="573"/>
    </location>
</feature>
<evidence type="ECO:0000256" key="1">
    <source>
        <dbReference type="ARBA" id="ARBA00022723"/>
    </source>
</evidence>
<dbReference type="InterPro" id="IPR001781">
    <property type="entry name" value="Znf_LIM"/>
</dbReference>
<evidence type="ECO:0000256" key="5">
    <source>
        <dbReference type="SAM" id="MobiDB-lite"/>
    </source>
</evidence>
<dbReference type="GO" id="GO:0030695">
    <property type="term" value="F:GTPase regulator activity"/>
    <property type="evidence" value="ECO:0007669"/>
    <property type="project" value="UniProtKB-ARBA"/>
</dbReference>
<feature type="compositionally biased region" description="Polar residues" evidence="5">
    <location>
        <begin position="352"/>
        <end position="362"/>
    </location>
</feature>
<feature type="domain" description="LIM zinc-binding" evidence="6">
    <location>
        <begin position="643"/>
        <end position="702"/>
    </location>
</feature>
<name>A0A6A6TI29_9PLEO</name>
<gene>
    <name evidence="7" type="ORF">K491DRAFT_590561</name>
</gene>
<sequence length="728" mass="78947">MADTDRLSFLPMIKCSSCAVDIEISRLADHVCAATPSDTMEPASPKIARAATFDSPSFTDDAPSQLKPVRMRPPPRIDPSVASRTCDPTHSNKPFKSQINNPLSPGSNYSDYLSPSPLSPRPPFKMARSATSPMPRSLAPPSPDLPSNMDCAFPPFPASRSGTPTSADARPKEKTRPTYKHRYANADPLYAPLSPRTNGGENVAKRMDSIAPGPFDGRGGDSRPSTSEGRSGSGQTGQQFGHRRTATQGSTRSDAGGLNQRTSLASNASRTSTFSHGSVGLPARPKLAPGAAGTMGPPPLPSQAEGIDAFLDRLQKETIQGSKVTQESRSRTFPLRQDSEEATGYPVRPRRPSQSNGLTRSATDGDMSDSKPRPNNMFPVRSSSRAGSKAGPRLSEAPPLPPIPPYAKDLPSNPLHTPSDSGLSDDSISSAGLRSAASSRSSPPASEASGQHSRNASKVGRLDYMNEEIVPRVASPESFLDPRTPPKPEKRNGSGYSRGRAPEPLGQSLVQPPPPLFADLPESPLDPAIQRGLLFQKPVSSQPPFHTDPAVNSRSPPRRVPDPEPRARPERRPTTASKGRCRGCSEPIVGKSVKDSSGRLTGRYHKQCFVCRTCQDPFPSAEFYVFDNSPYCEHHYHKLNGSLCLTCNRGIEGQYLETDQRNKFHPRCFSCFTCRIILRDEYYEVSGKAYCERHAYAAQKSNISLAPGGFGFRNNNLQKRRTRLMMMS</sequence>
<dbReference type="InterPro" id="IPR017351">
    <property type="entry name" value="PINCH-1-4-like"/>
</dbReference>
<dbReference type="Pfam" id="PF00412">
    <property type="entry name" value="LIM"/>
    <property type="match status" value="2"/>
</dbReference>
<keyword evidence="3 4" id="KW-0440">LIM domain</keyword>
<dbReference type="PROSITE" id="PS50023">
    <property type="entry name" value="LIM_DOMAIN_2"/>
    <property type="match status" value="2"/>
</dbReference>
<accession>A0A6A6TI29</accession>
<evidence type="ECO:0000313" key="8">
    <source>
        <dbReference type="Proteomes" id="UP000799324"/>
    </source>
</evidence>
<dbReference type="CDD" id="cd08368">
    <property type="entry name" value="LIM"/>
    <property type="match status" value="1"/>
</dbReference>
<dbReference type="PROSITE" id="PS00478">
    <property type="entry name" value="LIM_DOMAIN_1"/>
    <property type="match status" value="1"/>
</dbReference>
<dbReference type="SMART" id="SM00132">
    <property type="entry name" value="LIM"/>
    <property type="match status" value="2"/>
</dbReference>
<feature type="region of interest" description="Disordered" evidence="5">
    <location>
        <begin position="54"/>
        <end position="307"/>
    </location>
</feature>
<protein>
    <recommendedName>
        <fullName evidence="6">LIM zinc-binding domain-containing protein</fullName>
    </recommendedName>
</protein>